<dbReference type="CDD" id="cd00009">
    <property type="entry name" value="AAA"/>
    <property type="match status" value="1"/>
</dbReference>
<dbReference type="SMART" id="SM00382">
    <property type="entry name" value="AAA"/>
    <property type="match status" value="1"/>
</dbReference>
<dbReference type="Gene3D" id="3.40.50.300">
    <property type="entry name" value="P-loop containing nucleotide triphosphate hydrolases"/>
    <property type="match status" value="1"/>
</dbReference>
<organism evidence="5 6">
    <name type="scientific">Rhodococcus antarcticus</name>
    <dbReference type="NCBI Taxonomy" id="2987751"/>
    <lineage>
        <taxon>Bacteria</taxon>
        <taxon>Bacillati</taxon>
        <taxon>Actinomycetota</taxon>
        <taxon>Actinomycetes</taxon>
        <taxon>Mycobacteriales</taxon>
        <taxon>Nocardiaceae</taxon>
        <taxon>Rhodococcus</taxon>
    </lineage>
</organism>
<dbReference type="NCBIfam" id="NF038214">
    <property type="entry name" value="IS21_help_AAA"/>
    <property type="match status" value="1"/>
</dbReference>
<evidence type="ECO:0000256" key="3">
    <source>
        <dbReference type="ARBA" id="ARBA00022840"/>
    </source>
</evidence>
<gene>
    <name evidence="5" type="primary">istB</name>
    <name evidence="5" type="ORF">RHODO2019_18055</name>
</gene>
<keyword evidence="2" id="KW-0547">Nucleotide-binding</keyword>
<dbReference type="EMBL" id="CP110616">
    <property type="protein sequence ID" value="UZJ26897.1"/>
    <property type="molecule type" value="Genomic_DNA"/>
</dbReference>
<dbReference type="Pfam" id="PF01695">
    <property type="entry name" value="IstB_IS21"/>
    <property type="match status" value="1"/>
</dbReference>
<comment type="similarity">
    <text evidence="1">Belongs to the IS21/IS1162 putative ATP-binding protein family.</text>
</comment>
<sequence>MSSAARNVDAEIVLLARELKTPVIADTFADLAAQARAETWSHETYLAAVLARQVASRTVNGTRLRVAGAHFPQTKTLEDFSFTGLPTATRDTLAHLATTTFIPRRENVVLLGPPGLGKTHLAIAIGMKACEAGYPVAFASTTGWLHRLAAAHDRNTLDTELRKLHRYRLLIIDEVGYLPLDAAAASLFFQLIASRYETGSVIVTSNLAFSQWGQTLGDDIVAAATIDRLVHHATVLALDGDSYRTRKHRPPTS</sequence>
<keyword evidence="5" id="KW-0614">Plasmid</keyword>
<dbReference type="RefSeq" id="WP_265385001.1">
    <property type="nucleotide sequence ID" value="NZ_CP110616.1"/>
</dbReference>
<dbReference type="PANTHER" id="PTHR30050:SF4">
    <property type="entry name" value="ATP-BINDING PROTEIN RV3427C IN INSERTION SEQUENCE-RELATED"/>
    <property type="match status" value="1"/>
</dbReference>
<protein>
    <submittedName>
        <fullName evidence="5">IS21-like element helper ATPase IstB</fullName>
    </submittedName>
</protein>
<dbReference type="SUPFAM" id="SSF52540">
    <property type="entry name" value="P-loop containing nucleoside triphosphate hydrolases"/>
    <property type="match status" value="1"/>
</dbReference>
<evidence type="ECO:0000256" key="1">
    <source>
        <dbReference type="ARBA" id="ARBA00008059"/>
    </source>
</evidence>
<dbReference type="InterPro" id="IPR002611">
    <property type="entry name" value="IstB_ATP-bd"/>
</dbReference>
<dbReference type="Proteomes" id="UP001164965">
    <property type="component" value="Plasmid unnamed1"/>
</dbReference>
<dbReference type="InterPro" id="IPR028350">
    <property type="entry name" value="DNAC/IstB-like"/>
</dbReference>
<dbReference type="PANTHER" id="PTHR30050">
    <property type="entry name" value="CHROMOSOMAL REPLICATION INITIATOR PROTEIN DNAA"/>
    <property type="match status" value="1"/>
</dbReference>
<accession>A0ABY6P5H3</accession>
<dbReference type="InterPro" id="IPR047661">
    <property type="entry name" value="IstB"/>
</dbReference>
<keyword evidence="6" id="KW-1185">Reference proteome</keyword>
<evidence type="ECO:0000256" key="2">
    <source>
        <dbReference type="ARBA" id="ARBA00022741"/>
    </source>
</evidence>
<reference evidence="5" key="1">
    <citation type="submission" date="2022-10" db="EMBL/GenBank/DDBJ databases">
        <title>Rhodococcus sp.75.</title>
        <authorList>
            <person name="Sun M."/>
        </authorList>
    </citation>
    <scope>NUCLEOTIDE SEQUENCE</scope>
    <source>
        <strain evidence="5">75</strain>
        <plasmid evidence="5">unnamed1</plasmid>
    </source>
</reference>
<dbReference type="PIRSF" id="PIRSF003073">
    <property type="entry name" value="DNAC_TnpB_IstB"/>
    <property type="match status" value="1"/>
</dbReference>
<name>A0ABY6P5H3_9NOCA</name>
<evidence type="ECO:0000259" key="4">
    <source>
        <dbReference type="SMART" id="SM00382"/>
    </source>
</evidence>
<geneLocation type="plasmid" evidence="5 6">
    <name>unnamed1</name>
</geneLocation>
<keyword evidence="3" id="KW-0067">ATP-binding</keyword>
<dbReference type="NCBIfam" id="NF005098">
    <property type="entry name" value="PRK06526.1"/>
    <property type="match status" value="1"/>
</dbReference>
<evidence type="ECO:0000313" key="5">
    <source>
        <dbReference type="EMBL" id="UZJ26897.1"/>
    </source>
</evidence>
<dbReference type="InterPro" id="IPR003593">
    <property type="entry name" value="AAA+_ATPase"/>
</dbReference>
<proteinExistence type="inferred from homology"/>
<evidence type="ECO:0000313" key="6">
    <source>
        <dbReference type="Proteomes" id="UP001164965"/>
    </source>
</evidence>
<dbReference type="InterPro" id="IPR027417">
    <property type="entry name" value="P-loop_NTPase"/>
</dbReference>
<feature type="domain" description="AAA+ ATPase" evidence="4">
    <location>
        <begin position="104"/>
        <end position="236"/>
    </location>
</feature>